<gene>
    <name evidence="1" type="ORF">Pint_00580</name>
</gene>
<dbReference type="Proteomes" id="UP001163603">
    <property type="component" value="Chromosome 1"/>
</dbReference>
<evidence type="ECO:0000313" key="2">
    <source>
        <dbReference type="Proteomes" id="UP001163603"/>
    </source>
</evidence>
<evidence type="ECO:0000313" key="1">
    <source>
        <dbReference type="EMBL" id="KAJ0054522.1"/>
    </source>
</evidence>
<proteinExistence type="predicted"/>
<sequence length="381" mass="44764">MLKAVILCQYVPRIIRFYPLSNDVKRTSGILTETAEAGAALNLFLYMLASHIIGAIWYLYSIERQDSCWREECKKDQTQTECKLDRLYCQKNQSNAVFLNNSCPFIDPDDIKGHEFNFGISIDALRTRVVEERGFTKKFFYCFWWGLRNLSSLGQNLKTSTFVAEIFFAFFISISGLVLFALLIGNMQKYLQSKTVRVEEMRVRRRDAEQWMSHRMLPENLKDRIRRYEQYKWQETRGVEEDTLVRNLPKDLRRDIKHHLCWDLLKKMVHNGSYCGDNTFRLHSVQWRTWAARFVQAAWRRYCKKKLAKSLREEEDRFQDALATETSSTSLGATIYASKFAANLLRPLRQSGGRSTRLTQRLPPLIIPQKPAEPDFTARDF</sequence>
<organism evidence="1 2">
    <name type="scientific">Pistacia integerrima</name>
    <dbReference type="NCBI Taxonomy" id="434235"/>
    <lineage>
        <taxon>Eukaryota</taxon>
        <taxon>Viridiplantae</taxon>
        <taxon>Streptophyta</taxon>
        <taxon>Embryophyta</taxon>
        <taxon>Tracheophyta</taxon>
        <taxon>Spermatophyta</taxon>
        <taxon>Magnoliopsida</taxon>
        <taxon>eudicotyledons</taxon>
        <taxon>Gunneridae</taxon>
        <taxon>Pentapetalae</taxon>
        <taxon>rosids</taxon>
        <taxon>malvids</taxon>
        <taxon>Sapindales</taxon>
        <taxon>Anacardiaceae</taxon>
        <taxon>Pistacia</taxon>
    </lineage>
</organism>
<dbReference type="EMBL" id="CM047736">
    <property type="protein sequence ID" value="KAJ0054522.1"/>
    <property type="molecule type" value="Genomic_DNA"/>
</dbReference>
<protein>
    <submittedName>
        <fullName evidence="1">Uncharacterized protein</fullName>
    </submittedName>
</protein>
<name>A0ACC0ZQL4_9ROSI</name>
<reference evidence="2" key="1">
    <citation type="journal article" date="2023" name="G3 (Bethesda)">
        <title>Genome assembly and association tests identify interacting loci associated with vigor, precocity, and sex in interspecific pistachio rootstocks.</title>
        <authorList>
            <person name="Palmer W."/>
            <person name="Jacygrad E."/>
            <person name="Sagayaradj S."/>
            <person name="Cavanaugh K."/>
            <person name="Han R."/>
            <person name="Bertier L."/>
            <person name="Beede B."/>
            <person name="Kafkas S."/>
            <person name="Golino D."/>
            <person name="Preece J."/>
            <person name="Michelmore R."/>
        </authorList>
    </citation>
    <scope>NUCLEOTIDE SEQUENCE [LARGE SCALE GENOMIC DNA]</scope>
</reference>
<keyword evidence="2" id="KW-1185">Reference proteome</keyword>
<accession>A0ACC0ZQL4</accession>
<comment type="caution">
    <text evidence="1">The sequence shown here is derived from an EMBL/GenBank/DDBJ whole genome shotgun (WGS) entry which is preliminary data.</text>
</comment>